<gene>
    <name evidence="7" type="ORF">LAME_0G07250G</name>
</gene>
<dbReference type="InterPro" id="IPR045225">
    <property type="entry name" value="Uracil/uridine/allantoin_perm"/>
</dbReference>
<dbReference type="Gene3D" id="1.10.4160.10">
    <property type="entry name" value="Hydantoin permease"/>
    <property type="match status" value="1"/>
</dbReference>
<keyword evidence="5 6" id="KW-0472">Membrane</keyword>
<sequence>MSTLARLLKRLEVERDGLPVSVLRNPDLEPIPHAKRQWAFWSFFAYYGLPNVSAATFSIGSALLSLGLNIKQSIGTIVVGNIVITLYTVMNSNPGFKYHIGYTLEQRMLFGIRGSVIGIIIRVGLSVVLYGYLSWLGALCLNLIFSSWSKSYMNMRNTFPESVPMTTRDCVAFLIFQLIQMPFCLLKPRKINTAGIAFCFMAMFSVIGILAYTISANGGPGPLYYKSQDLTASQRAWTWLLAITIWYSGMSPVIANQSDYSRYGSHNLKMQIGIALGVCLTGTLAPVAGMFSASATQQLYGTPLWLPTDMSLKWLQDSYTAKARCAVFFIGLSFTGTQLVVNMTQNGYACGMDLAGLFPKYVNITRGTLFVQLISWVVQPWTFFNTTSAFLDSMTSFGIFTTPIMAINVVDFYLVRKGRISVAGLFTLDREGAFWFYHGVNLRAIVALLVGIALGLPGLIFSVNTQLKPNTAMNNFYSGYTFFTVIVSGFLYYILVLIFPIKQRVAVSDSKDYFNAYSLEECQKLDMVPYSENFDTEYIALEKGQARDRVCVDHNDDDLPQSTHSMKTEAQMVIVEAASEKR</sequence>
<feature type="transmembrane region" description="Helical" evidence="6">
    <location>
        <begin position="361"/>
        <end position="382"/>
    </location>
</feature>
<evidence type="ECO:0000313" key="8">
    <source>
        <dbReference type="Proteomes" id="UP000191144"/>
    </source>
</evidence>
<evidence type="ECO:0000256" key="3">
    <source>
        <dbReference type="ARBA" id="ARBA00022692"/>
    </source>
</evidence>
<comment type="subcellular location">
    <subcellularLocation>
        <location evidence="1">Membrane</location>
        <topology evidence="1">Multi-pass membrane protein</topology>
    </subcellularLocation>
</comment>
<dbReference type="Proteomes" id="UP000191144">
    <property type="component" value="Chromosome G"/>
</dbReference>
<dbReference type="InterPro" id="IPR001248">
    <property type="entry name" value="Pur-cyt_permease"/>
</dbReference>
<dbReference type="AlphaFoldDB" id="A0A1G4K7Y7"/>
<feature type="transmembrane region" description="Helical" evidence="6">
    <location>
        <begin position="435"/>
        <end position="460"/>
    </location>
</feature>
<evidence type="ECO:0000256" key="4">
    <source>
        <dbReference type="ARBA" id="ARBA00022989"/>
    </source>
</evidence>
<feature type="transmembrane region" description="Helical" evidence="6">
    <location>
        <begin position="236"/>
        <end position="255"/>
    </location>
</feature>
<feature type="transmembrane region" description="Helical" evidence="6">
    <location>
        <begin position="44"/>
        <end position="66"/>
    </location>
</feature>
<feature type="transmembrane region" description="Helical" evidence="6">
    <location>
        <begin position="72"/>
        <end position="90"/>
    </location>
</feature>
<feature type="transmembrane region" description="Helical" evidence="6">
    <location>
        <begin position="394"/>
        <end position="414"/>
    </location>
</feature>
<dbReference type="CDD" id="cd11482">
    <property type="entry name" value="SLC-NCS1sbd_NRT1-like"/>
    <property type="match status" value="1"/>
</dbReference>
<name>A0A1G4K7Y7_9SACH</name>
<feature type="transmembrane region" description="Helical" evidence="6">
    <location>
        <begin position="275"/>
        <end position="301"/>
    </location>
</feature>
<dbReference type="Pfam" id="PF02133">
    <property type="entry name" value="Transp_cyt_pur"/>
    <property type="match status" value="1"/>
</dbReference>
<keyword evidence="4 6" id="KW-1133">Transmembrane helix</keyword>
<protein>
    <submittedName>
        <fullName evidence="7">LAME_0G07250g1_1</fullName>
    </submittedName>
</protein>
<dbReference type="PANTHER" id="PTHR30618">
    <property type="entry name" value="NCS1 FAMILY PURINE/PYRIMIDINE TRANSPORTER"/>
    <property type="match status" value="1"/>
</dbReference>
<dbReference type="EMBL" id="LT598484">
    <property type="protein sequence ID" value="SCV00057.1"/>
    <property type="molecule type" value="Genomic_DNA"/>
</dbReference>
<evidence type="ECO:0000256" key="5">
    <source>
        <dbReference type="ARBA" id="ARBA00023136"/>
    </source>
</evidence>
<comment type="similarity">
    <text evidence="2">Belongs to the purine-cytosine permease (2.A.39) family.</text>
</comment>
<dbReference type="OrthoDB" id="2018619at2759"/>
<dbReference type="GO" id="GO:0005886">
    <property type="term" value="C:plasma membrane"/>
    <property type="evidence" value="ECO:0007669"/>
    <property type="project" value="TreeGrafter"/>
</dbReference>
<feature type="transmembrane region" description="Helical" evidence="6">
    <location>
        <begin position="116"/>
        <end position="145"/>
    </location>
</feature>
<evidence type="ECO:0000256" key="1">
    <source>
        <dbReference type="ARBA" id="ARBA00004141"/>
    </source>
</evidence>
<feature type="transmembrane region" description="Helical" evidence="6">
    <location>
        <begin position="193"/>
        <end position="216"/>
    </location>
</feature>
<dbReference type="PANTHER" id="PTHR30618:SF15">
    <property type="entry name" value="NICOTINAMIDE RIBOSIDE TRANSPORTER 1-RELATED"/>
    <property type="match status" value="1"/>
</dbReference>
<dbReference type="GO" id="GO:0015205">
    <property type="term" value="F:nucleobase transmembrane transporter activity"/>
    <property type="evidence" value="ECO:0007669"/>
    <property type="project" value="TreeGrafter"/>
</dbReference>
<evidence type="ECO:0000313" key="7">
    <source>
        <dbReference type="EMBL" id="SCV00057.1"/>
    </source>
</evidence>
<keyword evidence="3 6" id="KW-0812">Transmembrane</keyword>
<proteinExistence type="inferred from homology"/>
<evidence type="ECO:0000256" key="6">
    <source>
        <dbReference type="SAM" id="Phobius"/>
    </source>
</evidence>
<organism evidence="7 8">
    <name type="scientific">Lachancea meyersii CBS 8951</name>
    <dbReference type="NCBI Taxonomy" id="1266667"/>
    <lineage>
        <taxon>Eukaryota</taxon>
        <taxon>Fungi</taxon>
        <taxon>Dikarya</taxon>
        <taxon>Ascomycota</taxon>
        <taxon>Saccharomycotina</taxon>
        <taxon>Saccharomycetes</taxon>
        <taxon>Saccharomycetales</taxon>
        <taxon>Saccharomycetaceae</taxon>
        <taxon>Lachancea</taxon>
    </lineage>
</organism>
<reference evidence="8" key="1">
    <citation type="submission" date="2016-03" db="EMBL/GenBank/DDBJ databases">
        <authorList>
            <person name="Devillers Hugo."/>
        </authorList>
    </citation>
    <scope>NUCLEOTIDE SEQUENCE [LARGE SCALE GENOMIC DNA]</scope>
</reference>
<feature type="transmembrane region" description="Helical" evidence="6">
    <location>
        <begin position="480"/>
        <end position="501"/>
    </location>
</feature>
<keyword evidence="8" id="KW-1185">Reference proteome</keyword>
<feature type="transmembrane region" description="Helical" evidence="6">
    <location>
        <begin position="321"/>
        <end position="341"/>
    </location>
</feature>
<accession>A0A1G4K7Y7</accession>
<evidence type="ECO:0000256" key="2">
    <source>
        <dbReference type="ARBA" id="ARBA00008974"/>
    </source>
</evidence>